<dbReference type="SUPFAM" id="SSF53067">
    <property type="entry name" value="Actin-like ATPase domain"/>
    <property type="match status" value="1"/>
</dbReference>
<evidence type="ECO:0000313" key="3">
    <source>
        <dbReference type="Proteomes" id="UP001271890"/>
    </source>
</evidence>
<gene>
    <name evidence="2" type="primary">glcK</name>
    <name evidence="2" type="ORF">FE392_21235</name>
</gene>
<dbReference type="PANTHER" id="PTHR18964">
    <property type="entry name" value="ROK (REPRESSOR, ORF, KINASE) FAMILY"/>
    <property type="match status" value="1"/>
</dbReference>
<keyword evidence="2" id="KW-0808">Transferase</keyword>
<organism evidence="2 3">
    <name type="scientific">Xenorhabdus santafensis</name>
    <dbReference type="NCBI Taxonomy" id="2582833"/>
    <lineage>
        <taxon>Bacteria</taxon>
        <taxon>Pseudomonadati</taxon>
        <taxon>Pseudomonadota</taxon>
        <taxon>Gammaproteobacteria</taxon>
        <taxon>Enterobacterales</taxon>
        <taxon>Morganellaceae</taxon>
        <taxon>Xenorhabdus</taxon>
    </lineage>
</organism>
<dbReference type="InterPro" id="IPR000600">
    <property type="entry name" value="ROK"/>
</dbReference>
<dbReference type="GO" id="GO:0004340">
    <property type="term" value="F:glucokinase activity"/>
    <property type="evidence" value="ECO:0007669"/>
    <property type="project" value="UniProtKB-EC"/>
</dbReference>
<dbReference type="Gene3D" id="3.30.420.40">
    <property type="match status" value="1"/>
</dbReference>
<comment type="similarity">
    <text evidence="1">Belongs to the ROK (NagC/XylR) family.</text>
</comment>
<proteinExistence type="inferred from homology"/>
<dbReference type="PANTHER" id="PTHR18964:SF149">
    <property type="entry name" value="BIFUNCTIONAL UDP-N-ACETYLGLUCOSAMINE 2-EPIMERASE_N-ACETYLMANNOSAMINE KINASE"/>
    <property type="match status" value="1"/>
</dbReference>
<keyword evidence="3" id="KW-1185">Reference proteome</keyword>
<feature type="non-terminal residue" evidence="2">
    <location>
        <position position="83"/>
    </location>
</feature>
<dbReference type="EC" id="2.7.1.2" evidence="2"/>
<reference evidence="3" key="1">
    <citation type="journal article" date="2024" name="Toxins">
        <title>Genome Sequence Analysis of Native Xenorhabdus Strains Isolated from Entomopathogenic Nematodes in Argentina.</title>
        <authorList>
            <person name="Palma L."/>
            <person name="Frizzo L."/>
            <person name="Kaiser S."/>
            <person name="Berry C."/>
            <person name="Caballero P."/>
            <person name="Bode H.B."/>
            <person name="Del Valle E.E."/>
        </authorList>
    </citation>
    <scope>NUCLEOTIDE SEQUENCE [LARGE SCALE GENOMIC DNA]</scope>
    <source>
        <strain evidence="3">12</strain>
    </source>
</reference>
<dbReference type="EMBL" id="VCDN01000538">
    <property type="protein sequence ID" value="MDX7989756.1"/>
    <property type="molecule type" value="Genomic_DNA"/>
</dbReference>
<protein>
    <submittedName>
        <fullName evidence="2">Glucokinase</fullName>
        <ecNumber evidence="2">2.7.1.2</ecNumber>
    </submittedName>
</protein>
<comment type="caution">
    <text evidence="2">The sequence shown here is derived from an EMBL/GenBank/DDBJ whole genome shotgun (WGS) entry which is preliminary data.</text>
</comment>
<dbReference type="Pfam" id="PF00480">
    <property type="entry name" value="ROK"/>
    <property type="match status" value="1"/>
</dbReference>
<dbReference type="Proteomes" id="UP001271890">
    <property type="component" value="Unassembled WGS sequence"/>
</dbReference>
<sequence>MEEKWLVGVDLGGTTIKLAFINVYGEILHKWEIPTNTNEQGKHITLDVAKAIDKKLEELGELKSKLIGIGMGAPGPVHVASGM</sequence>
<evidence type="ECO:0000256" key="1">
    <source>
        <dbReference type="ARBA" id="ARBA00006479"/>
    </source>
</evidence>
<evidence type="ECO:0000313" key="2">
    <source>
        <dbReference type="EMBL" id="MDX7989756.1"/>
    </source>
</evidence>
<dbReference type="InterPro" id="IPR043129">
    <property type="entry name" value="ATPase_NBD"/>
</dbReference>
<name>A0ABU4SGA9_9GAMM</name>
<accession>A0ABU4SGA9</accession>